<sequence>MVSYNGKMYDEVASGDICYLYLRDAPDLLQKYPPPGNKVLDYACGSGIRVPFWQGLGYEVEGVDIQPEMLELARKSNPLFPFRFIKSAEVAVPDNQFDLVFYCYVLRKPWVY</sequence>
<feature type="domain" description="Methyltransferase type 11" evidence="1">
    <location>
        <begin position="40"/>
        <end position="106"/>
    </location>
</feature>
<comment type="caution">
    <text evidence="2">The sequence shown here is derived from an EMBL/GenBank/DDBJ whole genome shotgun (WGS) entry which is preliminary data.</text>
</comment>
<reference evidence="2 3" key="1">
    <citation type="submission" date="2014-06" db="EMBL/GenBank/DDBJ databases">
        <title>Whole Genome Sequences of Three Symbiotic Endozoicomonas Bacteria.</title>
        <authorList>
            <person name="Neave M.J."/>
            <person name="Apprill A."/>
            <person name="Voolstra C.R."/>
        </authorList>
    </citation>
    <scope>NUCLEOTIDE SEQUENCE [LARGE SCALE GENOMIC DNA]</scope>
    <source>
        <strain evidence="2 3">DSM 25634</strain>
    </source>
</reference>
<evidence type="ECO:0000259" key="1">
    <source>
        <dbReference type="Pfam" id="PF08241"/>
    </source>
</evidence>
<evidence type="ECO:0000313" key="2">
    <source>
        <dbReference type="EMBL" id="KEQ16939.1"/>
    </source>
</evidence>
<dbReference type="CDD" id="cd02440">
    <property type="entry name" value="AdoMet_MTases"/>
    <property type="match status" value="1"/>
</dbReference>
<dbReference type="Gene3D" id="3.40.50.150">
    <property type="entry name" value="Vaccinia Virus protein VP39"/>
    <property type="match status" value="1"/>
</dbReference>
<dbReference type="InterPro" id="IPR029063">
    <property type="entry name" value="SAM-dependent_MTases_sf"/>
</dbReference>
<gene>
    <name evidence="2" type="ORF">GZ78_20095</name>
</gene>
<dbReference type="AlphaFoldDB" id="A0A081NER6"/>
<dbReference type="Proteomes" id="UP000028073">
    <property type="component" value="Unassembled WGS sequence"/>
</dbReference>
<name>A0A081NER6_9GAMM</name>
<dbReference type="RefSeq" id="WP_034839245.1">
    <property type="nucleotide sequence ID" value="NZ_JOKH01000004.1"/>
</dbReference>
<evidence type="ECO:0000313" key="3">
    <source>
        <dbReference type="Proteomes" id="UP000028073"/>
    </source>
</evidence>
<dbReference type="GO" id="GO:0008757">
    <property type="term" value="F:S-adenosylmethionine-dependent methyltransferase activity"/>
    <property type="evidence" value="ECO:0007669"/>
    <property type="project" value="InterPro"/>
</dbReference>
<dbReference type="OrthoDB" id="9797252at2"/>
<proteinExistence type="predicted"/>
<dbReference type="Pfam" id="PF08241">
    <property type="entry name" value="Methyltransf_11"/>
    <property type="match status" value="1"/>
</dbReference>
<dbReference type="InterPro" id="IPR013216">
    <property type="entry name" value="Methyltransf_11"/>
</dbReference>
<dbReference type="EMBL" id="JOKH01000004">
    <property type="protein sequence ID" value="KEQ16939.1"/>
    <property type="molecule type" value="Genomic_DNA"/>
</dbReference>
<dbReference type="STRING" id="1137799.GZ78_20095"/>
<organism evidence="2 3">
    <name type="scientific">Endozoicomonas numazuensis</name>
    <dbReference type="NCBI Taxonomy" id="1137799"/>
    <lineage>
        <taxon>Bacteria</taxon>
        <taxon>Pseudomonadati</taxon>
        <taxon>Pseudomonadota</taxon>
        <taxon>Gammaproteobacteria</taxon>
        <taxon>Oceanospirillales</taxon>
        <taxon>Endozoicomonadaceae</taxon>
        <taxon>Endozoicomonas</taxon>
    </lineage>
</organism>
<accession>A0A081NER6</accession>
<keyword evidence="3" id="KW-1185">Reference proteome</keyword>
<protein>
    <recommendedName>
        <fullName evidence="1">Methyltransferase type 11 domain-containing protein</fullName>
    </recommendedName>
</protein>
<dbReference type="SUPFAM" id="SSF53335">
    <property type="entry name" value="S-adenosyl-L-methionine-dependent methyltransferases"/>
    <property type="match status" value="1"/>
</dbReference>